<evidence type="ECO:0000313" key="2">
    <source>
        <dbReference type="EMBL" id="QIS94623.1"/>
    </source>
</evidence>
<dbReference type="InterPro" id="IPR036736">
    <property type="entry name" value="ACP-like_sf"/>
</dbReference>
<dbReference type="InterPro" id="IPR009081">
    <property type="entry name" value="PP-bd_ACP"/>
</dbReference>
<evidence type="ECO:0000259" key="1">
    <source>
        <dbReference type="PROSITE" id="PS50075"/>
    </source>
</evidence>
<dbReference type="SUPFAM" id="SSF47336">
    <property type="entry name" value="ACP-like"/>
    <property type="match status" value="1"/>
</dbReference>
<dbReference type="PROSITE" id="PS50075">
    <property type="entry name" value="CARRIER"/>
    <property type="match status" value="1"/>
</dbReference>
<evidence type="ECO:0000313" key="3">
    <source>
        <dbReference type="Proteomes" id="UP000321389"/>
    </source>
</evidence>
<dbReference type="KEGG" id="niy:FQ775_23750"/>
<dbReference type="Gene3D" id="1.10.1200.10">
    <property type="entry name" value="ACP-like"/>
    <property type="match status" value="1"/>
</dbReference>
<reference evidence="2" key="1">
    <citation type="submission" date="2020-04" db="EMBL/GenBank/DDBJ databases">
        <title>Nitratireductor sp. nov. isolated from mangrove soil.</title>
        <authorList>
            <person name="Ye Y."/>
        </authorList>
    </citation>
    <scope>NUCLEOTIDE SEQUENCE</scope>
    <source>
        <strain evidence="2">SY7</strain>
    </source>
</reference>
<keyword evidence="3" id="KW-1185">Reference proteome</keyword>
<name>A0A6H0DY61_9HYPH</name>
<dbReference type="Pfam" id="PF00550">
    <property type="entry name" value="PP-binding"/>
    <property type="match status" value="1"/>
</dbReference>
<sequence length="75" mass="8105">MSTIRQAVVDILVERGGDPSIDPGEALFTSGRLDSVAAVQIMLVLERDFGIDLAEADFDISRLDTLNDLEQLVSA</sequence>
<feature type="domain" description="Carrier" evidence="1">
    <location>
        <begin position="1"/>
        <end position="75"/>
    </location>
</feature>
<accession>A0A6H0DY61</accession>
<dbReference type="AlphaFoldDB" id="A0A6H0DY61"/>
<dbReference type="RefSeq" id="WP_167812743.1">
    <property type="nucleotide sequence ID" value="NZ_CP042301.2"/>
</dbReference>
<dbReference type="Proteomes" id="UP000321389">
    <property type="component" value="Chromosome"/>
</dbReference>
<organism evidence="2 3">
    <name type="scientific">Nitratireductor mangrovi</name>
    <dbReference type="NCBI Taxonomy" id="2599600"/>
    <lineage>
        <taxon>Bacteria</taxon>
        <taxon>Pseudomonadati</taxon>
        <taxon>Pseudomonadota</taxon>
        <taxon>Alphaproteobacteria</taxon>
        <taxon>Hyphomicrobiales</taxon>
        <taxon>Phyllobacteriaceae</taxon>
        <taxon>Nitratireductor</taxon>
    </lineage>
</organism>
<dbReference type="EMBL" id="CP042301">
    <property type="protein sequence ID" value="QIS94623.1"/>
    <property type="molecule type" value="Genomic_DNA"/>
</dbReference>
<proteinExistence type="predicted"/>
<protein>
    <recommendedName>
        <fullName evidence="1">Carrier domain-containing protein</fullName>
    </recommendedName>
</protein>
<gene>
    <name evidence="2" type="ORF">FQ775_23750</name>
</gene>